<dbReference type="RefSeq" id="XP_070913552.1">
    <property type="nucleotide sequence ID" value="XM_071057451.1"/>
</dbReference>
<proteinExistence type="predicted"/>
<feature type="region of interest" description="Disordered" evidence="1">
    <location>
        <begin position="468"/>
        <end position="487"/>
    </location>
</feature>
<gene>
    <name evidence="2" type="ORF">MFIFM68171_02029</name>
</gene>
<comment type="caution">
    <text evidence="2">The sequence shown here is derived from an EMBL/GenBank/DDBJ whole genome shotgun (WGS) entry which is preliminary data.</text>
</comment>
<evidence type="ECO:0000313" key="3">
    <source>
        <dbReference type="Proteomes" id="UP001628179"/>
    </source>
</evidence>
<protein>
    <submittedName>
        <fullName evidence="2">Uncharacterized protein</fullName>
    </submittedName>
</protein>
<keyword evidence="3" id="KW-1185">Reference proteome</keyword>
<dbReference type="Proteomes" id="UP001628179">
    <property type="component" value="Unassembled WGS sequence"/>
</dbReference>
<feature type="compositionally biased region" description="Pro residues" evidence="1">
    <location>
        <begin position="508"/>
        <end position="518"/>
    </location>
</feature>
<dbReference type="EMBL" id="BAAFSV010000001">
    <property type="protein sequence ID" value="GAB1311819.1"/>
    <property type="molecule type" value="Genomic_DNA"/>
</dbReference>
<evidence type="ECO:0000256" key="1">
    <source>
        <dbReference type="SAM" id="MobiDB-lite"/>
    </source>
</evidence>
<name>A0ABQ0G2A8_9PEZI</name>
<feature type="compositionally biased region" description="Low complexity" evidence="1">
    <location>
        <begin position="125"/>
        <end position="143"/>
    </location>
</feature>
<feature type="compositionally biased region" description="Low complexity" evidence="1">
    <location>
        <begin position="351"/>
        <end position="361"/>
    </location>
</feature>
<feature type="compositionally biased region" description="Low complexity" evidence="1">
    <location>
        <begin position="284"/>
        <end position="297"/>
    </location>
</feature>
<evidence type="ECO:0000313" key="2">
    <source>
        <dbReference type="EMBL" id="GAB1311819.1"/>
    </source>
</evidence>
<feature type="region of interest" description="Disordered" evidence="1">
    <location>
        <begin position="90"/>
        <end position="420"/>
    </location>
</feature>
<feature type="compositionally biased region" description="Polar residues" evidence="1">
    <location>
        <begin position="380"/>
        <end position="391"/>
    </location>
</feature>
<reference evidence="2 3" key="1">
    <citation type="submission" date="2024-09" db="EMBL/GenBank/DDBJ databases">
        <title>Itraconazole resistance in Madurella fahalii resulting from another homologue of gene encoding cytochrome P450 14-alpha sterol demethylase (CYP51).</title>
        <authorList>
            <person name="Yoshioka I."/>
            <person name="Fahal A.H."/>
            <person name="Kaneko S."/>
            <person name="Yaguchi T."/>
        </authorList>
    </citation>
    <scope>NUCLEOTIDE SEQUENCE [LARGE SCALE GENOMIC DNA]</scope>
    <source>
        <strain evidence="2 3">IFM 68171</strain>
    </source>
</reference>
<feature type="region of interest" description="Disordered" evidence="1">
    <location>
        <begin position="502"/>
        <end position="523"/>
    </location>
</feature>
<accession>A0ABQ0G2A8</accession>
<dbReference type="GeneID" id="98172774"/>
<organism evidence="2 3">
    <name type="scientific">Madurella fahalii</name>
    <dbReference type="NCBI Taxonomy" id="1157608"/>
    <lineage>
        <taxon>Eukaryota</taxon>
        <taxon>Fungi</taxon>
        <taxon>Dikarya</taxon>
        <taxon>Ascomycota</taxon>
        <taxon>Pezizomycotina</taxon>
        <taxon>Sordariomycetes</taxon>
        <taxon>Sordariomycetidae</taxon>
        <taxon>Sordariales</taxon>
        <taxon>Sordariales incertae sedis</taxon>
        <taxon>Madurella</taxon>
    </lineage>
</organism>
<sequence>MAVATVMPKGFFGNTQEIYAEVASYSVVPPEKIRQYWNVYTTTFRRLVDPSAFRLENFWWHVWGSDKRNLSGPALAKLFEEFSNGPTIVPFTLPSHRHERPPMPNTVRRDINGTSPQQVRPPDSSPGQESASSESKKAPTPSSSRPPPPHPILKKSRGPSASGPRPTARFASPPCRDDEGSDSSEARSTSAVVTPSDMPPPPLPSPAKQKQTVAPAAAVSTAEMPPPPLPSAKTKKAPPPVSVVTGAEMRPPPLTSPLREKANSSSRKVVAATAASRRRPVVMRRQSSQSSTGSDTGPRVAGFVNASTKQPGGGNKRQTPTTAQLLGHGSLSPQTNDPGANAKAAGKRPAKAAASKRSSPRTVPVERVNQSDEVAGVRKPQTTSPQRTSTADARDGFASQEATQSRNEAVRQPAAIPPPVAGFVADAPMVRSRSNNENPYRLREPGVALLPSQATSSVAMFTTTARGQFDSETVKPEPAVPEARDIPDRVKFASQPSSSVLLDLQFKPTPPNPSPPIPFGRSRSELTLLLEREKARKGDGS</sequence>
<feature type="compositionally biased region" description="Polar residues" evidence="1">
    <location>
        <begin position="305"/>
        <end position="324"/>
    </location>
</feature>